<keyword evidence="10" id="KW-1185">Reference proteome</keyword>
<dbReference type="InterPro" id="IPR003770">
    <property type="entry name" value="MLTG-like"/>
</dbReference>
<evidence type="ECO:0000256" key="6">
    <source>
        <dbReference type="ARBA" id="ARBA00023316"/>
    </source>
</evidence>
<proteinExistence type="inferred from homology"/>
<comment type="catalytic activity">
    <reaction evidence="7">
        <text>a peptidoglycan chain = a peptidoglycan chain with N-acetyl-1,6-anhydromuramyl-[peptide] at the reducing end + a peptidoglycan chain with N-acetylglucosamine at the non-reducing end.</text>
        <dbReference type="EC" id="4.2.2.29"/>
    </reaction>
</comment>
<dbReference type="Gene3D" id="3.30.160.60">
    <property type="entry name" value="Classic Zinc Finger"/>
    <property type="match status" value="1"/>
</dbReference>
<feature type="compositionally biased region" description="Basic and acidic residues" evidence="8">
    <location>
        <begin position="1"/>
        <end position="10"/>
    </location>
</feature>
<sequence>MTETPGRETDNASSESAPKDEGAPFRPHPKSPREAIQPEQAPPPPLRSRHVRNPLVIVVNALLSLAVLVVIGTGAMLYWGKAEFDAPGPLAAEKTVVIPSGSGLRMIADTLENQGVIEDSNVFWAGVQAYKNAGRLKAGEYAFAPGVSMRQVMDDLVSGKAVYHTVTVPEGWTSAQIVARVREHPVLTGELDEIPPEGSLLPETYTFTRGTTRAQIIQQMKDAQTKALADIWNRRTEGLPVETPEELVVLASIVEKETARADERPRVAGVFVNRLRQGMRLQSDPTILYGLYGGEAWLQDRSAITRSQLDARNPYNTYQIDRLPPGPIGNPGRAAMESVANPSRTKDFYFVADGTGGHVFAETYEQHQRNVARWRQVERERREREEQGAQGGAASGGSGG</sequence>
<dbReference type="HAMAP" id="MF_02065">
    <property type="entry name" value="MltG"/>
    <property type="match status" value="1"/>
</dbReference>
<feature type="site" description="Important for catalytic activity" evidence="7">
    <location>
        <position position="257"/>
    </location>
</feature>
<evidence type="ECO:0000256" key="3">
    <source>
        <dbReference type="ARBA" id="ARBA00022989"/>
    </source>
</evidence>
<dbReference type="OrthoDB" id="9814591at2"/>
<reference evidence="9 10" key="1">
    <citation type="submission" date="2017-08" db="EMBL/GenBank/DDBJ databases">
        <authorList>
            <person name="de Groot N.N."/>
        </authorList>
    </citation>
    <scope>NUCLEOTIDE SEQUENCE [LARGE SCALE GENOMIC DNA]</scope>
    <source>
        <strain evidence="9 10">USBA 352</strain>
    </source>
</reference>
<dbReference type="RefSeq" id="WP_097176314.1">
    <property type="nucleotide sequence ID" value="NZ_OBML01000013.1"/>
</dbReference>
<keyword evidence="4 7" id="KW-0472">Membrane</keyword>
<keyword evidence="1 7" id="KW-1003">Cell membrane</keyword>
<evidence type="ECO:0000256" key="7">
    <source>
        <dbReference type="HAMAP-Rule" id="MF_02065"/>
    </source>
</evidence>
<dbReference type="AlphaFoldDB" id="A0A285TMU7"/>
<evidence type="ECO:0000256" key="8">
    <source>
        <dbReference type="SAM" id="MobiDB-lite"/>
    </source>
</evidence>
<dbReference type="NCBIfam" id="TIGR00247">
    <property type="entry name" value="endolytic transglycosylase MltG"/>
    <property type="match status" value="1"/>
</dbReference>
<keyword evidence="5 7" id="KW-0456">Lyase</keyword>
<comment type="similarity">
    <text evidence="7">Belongs to the transglycosylase MltG family.</text>
</comment>
<evidence type="ECO:0000256" key="2">
    <source>
        <dbReference type="ARBA" id="ARBA00022692"/>
    </source>
</evidence>
<dbReference type="Pfam" id="PF02618">
    <property type="entry name" value="YceG"/>
    <property type="match status" value="1"/>
</dbReference>
<evidence type="ECO:0000256" key="4">
    <source>
        <dbReference type="ARBA" id="ARBA00023136"/>
    </source>
</evidence>
<dbReference type="GO" id="GO:0008932">
    <property type="term" value="F:lytic endotransglycosylase activity"/>
    <property type="evidence" value="ECO:0007669"/>
    <property type="project" value="UniProtKB-UniRule"/>
</dbReference>
<feature type="region of interest" description="Disordered" evidence="8">
    <location>
        <begin position="1"/>
        <end position="48"/>
    </location>
</feature>
<dbReference type="EMBL" id="OBML01000013">
    <property type="protein sequence ID" value="SOC23931.1"/>
    <property type="molecule type" value="Genomic_DNA"/>
</dbReference>
<keyword evidence="7" id="KW-0997">Cell inner membrane</keyword>
<comment type="function">
    <text evidence="7">Functions as a peptidoglycan terminase that cleaves nascent peptidoglycan strands endolytically to terminate their elongation.</text>
</comment>
<dbReference type="EC" id="4.2.2.29" evidence="7"/>
<dbReference type="GO" id="GO:0071555">
    <property type="term" value="P:cell wall organization"/>
    <property type="evidence" value="ECO:0007669"/>
    <property type="project" value="UniProtKB-KW"/>
</dbReference>
<feature type="compositionally biased region" description="Basic and acidic residues" evidence="8">
    <location>
        <begin position="375"/>
        <end position="387"/>
    </location>
</feature>
<dbReference type="GO" id="GO:0005886">
    <property type="term" value="C:plasma membrane"/>
    <property type="evidence" value="ECO:0007669"/>
    <property type="project" value="UniProtKB-SubCell"/>
</dbReference>
<dbReference type="PANTHER" id="PTHR30518:SF2">
    <property type="entry name" value="ENDOLYTIC MUREIN TRANSGLYCOSYLASE"/>
    <property type="match status" value="1"/>
</dbReference>
<feature type="compositionally biased region" description="Gly residues" evidence="8">
    <location>
        <begin position="389"/>
        <end position="400"/>
    </location>
</feature>
<evidence type="ECO:0000256" key="1">
    <source>
        <dbReference type="ARBA" id="ARBA00022475"/>
    </source>
</evidence>
<dbReference type="GO" id="GO:0009252">
    <property type="term" value="P:peptidoglycan biosynthetic process"/>
    <property type="evidence" value="ECO:0007669"/>
    <property type="project" value="UniProtKB-UniRule"/>
</dbReference>
<feature type="transmembrane region" description="Helical" evidence="7">
    <location>
        <begin position="55"/>
        <end position="79"/>
    </location>
</feature>
<gene>
    <name evidence="7" type="primary">mltG</name>
    <name evidence="9" type="ORF">SAMN05421512_113105</name>
</gene>
<dbReference type="Gene3D" id="3.30.1490.480">
    <property type="entry name" value="Endolytic murein transglycosylase"/>
    <property type="match status" value="1"/>
</dbReference>
<dbReference type="PANTHER" id="PTHR30518">
    <property type="entry name" value="ENDOLYTIC MUREIN TRANSGLYCOSYLASE"/>
    <property type="match status" value="1"/>
</dbReference>
<keyword evidence="3 7" id="KW-1133">Transmembrane helix</keyword>
<comment type="subcellular location">
    <subcellularLocation>
        <location evidence="7">Cell inner membrane</location>
        <topology evidence="7">Single-pass membrane protein</topology>
    </subcellularLocation>
</comment>
<protein>
    <recommendedName>
        <fullName evidence="7">Endolytic murein transglycosylase</fullName>
        <ecNumber evidence="7">4.2.2.29</ecNumber>
    </recommendedName>
    <alternativeName>
        <fullName evidence="7">Peptidoglycan lytic transglycosylase</fullName>
    </alternativeName>
    <alternativeName>
        <fullName evidence="7">Peptidoglycan polymerization terminase</fullName>
    </alternativeName>
</protein>
<keyword evidence="2 7" id="KW-0812">Transmembrane</keyword>
<organism evidence="9 10">
    <name type="scientific">Stappia indica</name>
    <dbReference type="NCBI Taxonomy" id="538381"/>
    <lineage>
        <taxon>Bacteria</taxon>
        <taxon>Pseudomonadati</taxon>
        <taxon>Pseudomonadota</taxon>
        <taxon>Alphaproteobacteria</taxon>
        <taxon>Hyphomicrobiales</taxon>
        <taxon>Stappiaceae</taxon>
        <taxon>Stappia</taxon>
    </lineage>
</organism>
<name>A0A285TMU7_9HYPH</name>
<evidence type="ECO:0000313" key="9">
    <source>
        <dbReference type="EMBL" id="SOC23931.1"/>
    </source>
</evidence>
<dbReference type="CDD" id="cd08010">
    <property type="entry name" value="MltG_like"/>
    <property type="match status" value="1"/>
</dbReference>
<keyword evidence="6 7" id="KW-0961">Cell wall biogenesis/degradation</keyword>
<evidence type="ECO:0000313" key="10">
    <source>
        <dbReference type="Proteomes" id="UP000219331"/>
    </source>
</evidence>
<accession>A0A285TMU7</accession>
<dbReference type="STRING" id="538381.GCA_001696535_00585"/>
<feature type="region of interest" description="Disordered" evidence="8">
    <location>
        <begin position="374"/>
        <end position="400"/>
    </location>
</feature>
<evidence type="ECO:0000256" key="5">
    <source>
        <dbReference type="ARBA" id="ARBA00023239"/>
    </source>
</evidence>
<dbReference type="Proteomes" id="UP000219331">
    <property type="component" value="Unassembled WGS sequence"/>
</dbReference>